<organism evidence="2 3">
    <name type="scientific">Azospirillum himalayense</name>
    <dbReference type="NCBI Taxonomy" id="654847"/>
    <lineage>
        <taxon>Bacteria</taxon>
        <taxon>Pseudomonadati</taxon>
        <taxon>Pseudomonadota</taxon>
        <taxon>Alphaproteobacteria</taxon>
        <taxon>Rhodospirillales</taxon>
        <taxon>Azospirillaceae</taxon>
        <taxon>Azospirillum</taxon>
    </lineage>
</organism>
<evidence type="ECO:0000313" key="3">
    <source>
        <dbReference type="Proteomes" id="UP001596166"/>
    </source>
</evidence>
<dbReference type="SUPFAM" id="SSF53335">
    <property type="entry name" value="S-adenosyl-L-methionine-dependent methyltransferases"/>
    <property type="match status" value="1"/>
</dbReference>
<evidence type="ECO:0000313" key="2">
    <source>
        <dbReference type="EMBL" id="MFC5354322.1"/>
    </source>
</evidence>
<proteinExistence type="predicted"/>
<dbReference type="GO" id="GO:0008168">
    <property type="term" value="F:methyltransferase activity"/>
    <property type="evidence" value="ECO:0007669"/>
    <property type="project" value="UniProtKB-KW"/>
</dbReference>
<sequence length="261" mass="28539">MSETRDDATLHRIHAAGWPLPGTLWERLSPAERAFAEHELCGLRTVAYYRRRIAALGFLGFDTVLDLGCGIGQWSCVLAEGNRRVTGVDPNGSRLAMARTLAGAMGLDNCAHAAARAETLPLPDGSVDAVFCYGVFMFTEMPGCLREAHRVLRSGGRIYLNANSWGWYAHLLIDRGIRRGDWGMARTALAMTTRAFSGASTQMLVRRDWLHGQVRAAGLRILASGQEGDVVLDSAVEPPEPAYPRRFYGLPAILELVAEKA</sequence>
<keyword evidence="3" id="KW-1185">Reference proteome</keyword>
<comment type="caution">
    <text evidence="2">The sequence shown here is derived from an EMBL/GenBank/DDBJ whole genome shotgun (WGS) entry which is preliminary data.</text>
</comment>
<keyword evidence="2" id="KW-0489">Methyltransferase</keyword>
<protein>
    <submittedName>
        <fullName evidence="2">Methyltransferase domain-containing protein</fullName>
    </submittedName>
</protein>
<dbReference type="InterPro" id="IPR029063">
    <property type="entry name" value="SAM-dependent_MTases_sf"/>
</dbReference>
<gene>
    <name evidence="2" type="ORF">ACFPMG_04810</name>
</gene>
<dbReference type="PANTHER" id="PTHR42912">
    <property type="entry name" value="METHYLTRANSFERASE"/>
    <property type="match status" value="1"/>
</dbReference>
<keyword evidence="2" id="KW-0808">Transferase</keyword>
<dbReference type="PANTHER" id="PTHR42912:SF93">
    <property type="entry name" value="N6-ADENOSINE-METHYLTRANSFERASE TMT1A"/>
    <property type="match status" value="1"/>
</dbReference>
<accession>A0ABW0FZX1</accession>
<dbReference type="Pfam" id="PF08241">
    <property type="entry name" value="Methyltransf_11"/>
    <property type="match status" value="1"/>
</dbReference>
<dbReference type="GO" id="GO:0032259">
    <property type="term" value="P:methylation"/>
    <property type="evidence" value="ECO:0007669"/>
    <property type="project" value="UniProtKB-KW"/>
</dbReference>
<dbReference type="RefSeq" id="WP_376994066.1">
    <property type="nucleotide sequence ID" value="NZ_JBHSLC010000006.1"/>
</dbReference>
<dbReference type="EMBL" id="JBHSLC010000006">
    <property type="protein sequence ID" value="MFC5354322.1"/>
    <property type="molecule type" value="Genomic_DNA"/>
</dbReference>
<dbReference type="InterPro" id="IPR050508">
    <property type="entry name" value="Methyltransf_Superfamily"/>
</dbReference>
<evidence type="ECO:0000259" key="1">
    <source>
        <dbReference type="Pfam" id="PF08241"/>
    </source>
</evidence>
<feature type="domain" description="Methyltransferase type 11" evidence="1">
    <location>
        <begin position="65"/>
        <end position="159"/>
    </location>
</feature>
<reference evidence="3" key="1">
    <citation type="journal article" date="2019" name="Int. J. Syst. Evol. Microbiol.">
        <title>The Global Catalogue of Microorganisms (GCM) 10K type strain sequencing project: providing services to taxonomists for standard genome sequencing and annotation.</title>
        <authorList>
            <consortium name="The Broad Institute Genomics Platform"/>
            <consortium name="The Broad Institute Genome Sequencing Center for Infectious Disease"/>
            <person name="Wu L."/>
            <person name="Ma J."/>
        </authorList>
    </citation>
    <scope>NUCLEOTIDE SEQUENCE [LARGE SCALE GENOMIC DNA]</scope>
    <source>
        <strain evidence="3">CCUG 58760</strain>
    </source>
</reference>
<name>A0ABW0FZX1_9PROT</name>
<dbReference type="InterPro" id="IPR013216">
    <property type="entry name" value="Methyltransf_11"/>
</dbReference>
<dbReference type="CDD" id="cd02440">
    <property type="entry name" value="AdoMet_MTases"/>
    <property type="match status" value="1"/>
</dbReference>
<dbReference type="Proteomes" id="UP001596166">
    <property type="component" value="Unassembled WGS sequence"/>
</dbReference>
<dbReference type="Gene3D" id="3.40.50.150">
    <property type="entry name" value="Vaccinia Virus protein VP39"/>
    <property type="match status" value="1"/>
</dbReference>